<comment type="caution">
    <text evidence="1">The sequence shown here is derived from an EMBL/GenBank/DDBJ whole genome shotgun (WGS) entry which is preliminary data.</text>
</comment>
<reference evidence="1 2" key="1">
    <citation type="submission" date="2018-03" db="EMBL/GenBank/DDBJ databases">
        <title>Genomes of Pezizomycetes fungi and the evolution of truffles.</title>
        <authorList>
            <person name="Murat C."/>
            <person name="Payen T."/>
            <person name="Noel B."/>
            <person name="Kuo A."/>
            <person name="Martin F.M."/>
        </authorList>
    </citation>
    <scope>NUCLEOTIDE SEQUENCE [LARGE SCALE GENOMIC DNA]</scope>
    <source>
        <strain evidence="1">091103-1</strain>
    </source>
</reference>
<dbReference type="EMBL" id="PYWC01000034">
    <property type="protein sequence ID" value="PWW76389.1"/>
    <property type="molecule type" value="Genomic_DNA"/>
</dbReference>
<name>A0A317SPP2_9PEZI</name>
<accession>A0A317SPP2</accession>
<dbReference type="AlphaFoldDB" id="A0A317SPP2"/>
<evidence type="ECO:0000313" key="1">
    <source>
        <dbReference type="EMBL" id="PWW76389.1"/>
    </source>
</evidence>
<dbReference type="Proteomes" id="UP000246991">
    <property type="component" value="Unassembled WGS sequence"/>
</dbReference>
<sequence>MAFDELRPEAFCAPNGLNRGGVVTHSTHLINPYPAVYKDFFGMPSMARCIYKSGAAWPERNGPEGQPYIREARPVYGHPIANNWLAIGTEIYKALDTLGVKWTSIDPVAFANAGEKISFCPLLMWIGVKHETLTYEAAVTAANTVKDILFQAGFPKLEVAFRESEVMRSVGGPKLLPFDPLIDPIPEFRKPFTATLGLSIAPLSTPYYEGTGGLYFRLAHDDNRVALLTAAHVARPPPAFPNPGMSQKSNGPPSEEIVALGSMGYQNATNALMATIGNLAHSVAVWRSVLAMLGEPINGETAAVTEKRLEDKYEVEQATKRIGSLNKLHDEVTKRRTNPDQRVIGFVLHAEPIEISDAPHRFTCDWALVQLYNEKIDWATFPGNKVFIGGKLSPADFAKFMFPQPEDQADYEYPENGLLQAFGVFKDHEIHHPQHLDQHCQKVLMVVKNTNGLESFTRIHSQYGMTGTSVEIAILSYDKEHGPFSGPGDSGSIILDRSGRIVALLTGGSGSINGTDITYGTPYWWLEEQVKKAFPGSFPYEIVG</sequence>
<evidence type="ECO:0000313" key="2">
    <source>
        <dbReference type="Proteomes" id="UP000246991"/>
    </source>
</evidence>
<protein>
    <submittedName>
        <fullName evidence="1">Uncharacterized protein</fullName>
    </submittedName>
</protein>
<dbReference type="SUPFAM" id="SSF50494">
    <property type="entry name" value="Trypsin-like serine proteases"/>
    <property type="match status" value="1"/>
</dbReference>
<organism evidence="1 2">
    <name type="scientific">Tuber magnatum</name>
    <name type="common">white Piedmont truffle</name>
    <dbReference type="NCBI Taxonomy" id="42249"/>
    <lineage>
        <taxon>Eukaryota</taxon>
        <taxon>Fungi</taxon>
        <taxon>Dikarya</taxon>
        <taxon>Ascomycota</taxon>
        <taxon>Pezizomycotina</taxon>
        <taxon>Pezizomycetes</taxon>
        <taxon>Pezizales</taxon>
        <taxon>Tuberaceae</taxon>
        <taxon>Tuber</taxon>
    </lineage>
</organism>
<dbReference type="OrthoDB" id="5424209at2759"/>
<proteinExistence type="predicted"/>
<dbReference type="InterPro" id="IPR009003">
    <property type="entry name" value="Peptidase_S1_PA"/>
</dbReference>
<gene>
    <name evidence="1" type="ORF">C7212DRAFT_357331</name>
</gene>
<keyword evidence="2" id="KW-1185">Reference proteome</keyword>